<evidence type="ECO:0000256" key="6">
    <source>
        <dbReference type="SAM" id="SignalP"/>
    </source>
</evidence>
<evidence type="ECO:0000259" key="7">
    <source>
        <dbReference type="Pfam" id="PF04151"/>
    </source>
</evidence>
<dbReference type="Gene3D" id="3.40.50.880">
    <property type="match status" value="1"/>
</dbReference>
<evidence type="ECO:0000313" key="9">
    <source>
        <dbReference type="Proteomes" id="UP000000466"/>
    </source>
</evidence>
<dbReference type="KEGG" id="saga:M5M_10700"/>
<protein>
    <submittedName>
        <fullName evidence="8">Cyanophycinase-like protein</fullName>
    </submittedName>
</protein>
<keyword evidence="2" id="KW-0645">Protease</keyword>
<dbReference type="GO" id="GO:0008236">
    <property type="term" value="F:serine-type peptidase activity"/>
    <property type="evidence" value="ECO:0007669"/>
    <property type="project" value="UniProtKB-KW"/>
</dbReference>
<dbReference type="SUPFAM" id="SSF52317">
    <property type="entry name" value="Class I glutamine amidotransferase-like"/>
    <property type="match status" value="1"/>
</dbReference>
<gene>
    <name evidence="8" type="ordered locus">M5M_10700</name>
</gene>
<evidence type="ECO:0000256" key="5">
    <source>
        <dbReference type="SAM" id="MobiDB-lite"/>
    </source>
</evidence>
<dbReference type="RefSeq" id="WP_015047483.1">
    <property type="nucleotide sequence ID" value="NC_018868.3"/>
</dbReference>
<keyword evidence="4" id="KW-0720">Serine protease</keyword>
<dbReference type="PANTHER" id="PTHR36175:SF1">
    <property type="entry name" value="CYANOPHYCINASE"/>
    <property type="match status" value="1"/>
</dbReference>
<dbReference type="InterPro" id="IPR005320">
    <property type="entry name" value="Peptidase_S51"/>
</dbReference>
<feature type="chain" id="PRO_5003878355" evidence="6">
    <location>
        <begin position="27"/>
        <end position="469"/>
    </location>
</feature>
<feature type="region of interest" description="Disordered" evidence="5">
    <location>
        <begin position="139"/>
        <end position="160"/>
    </location>
</feature>
<evidence type="ECO:0000256" key="3">
    <source>
        <dbReference type="ARBA" id="ARBA00022801"/>
    </source>
</evidence>
<feature type="signal peptide" evidence="6">
    <location>
        <begin position="1"/>
        <end position="26"/>
    </location>
</feature>
<dbReference type="Pfam" id="PF03575">
    <property type="entry name" value="Peptidase_S51"/>
    <property type="match status" value="1"/>
</dbReference>
<dbReference type="GO" id="GO:0006508">
    <property type="term" value="P:proteolysis"/>
    <property type="evidence" value="ECO:0007669"/>
    <property type="project" value="UniProtKB-KW"/>
</dbReference>
<evidence type="ECO:0000313" key="8">
    <source>
        <dbReference type="EMBL" id="AFU99319.1"/>
    </source>
</evidence>
<organism evidence="8 9">
    <name type="scientific">Simiduia agarivorans (strain DSM 21679 / JCM 13881 / BCRC 17597 / SA1)</name>
    <dbReference type="NCBI Taxonomy" id="1117647"/>
    <lineage>
        <taxon>Bacteria</taxon>
        <taxon>Pseudomonadati</taxon>
        <taxon>Pseudomonadota</taxon>
        <taxon>Gammaproteobacteria</taxon>
        <taxon>Cellvibrionales</taxon>
        <taxon>Cellvibrionaceae</taxon>
        <taxon>Simiduia</taxon>
    </lineage>
</organism>
<keyword evidence="3" id="KW-0378">Hydrolase</keyword>
<dbReference type="PANTHER" id="PTHR36175">
    <property type="entry name" value="CYANOPHYCINASE"/>
    <property type="match status" value="1"/>
</dbReference>
<feature type="domain" description="Peptidase C-terminal archaeal/bacterial" evidence="7">
    <location>
        <begin position="61"/>
        <end position="126"/>
    </location>
</feature>
<keyword evidence="9" id="KW-1185">Reference proteome</keyword>
<comment type="similarity">
    <text evidence="1">Belongs to the peptidase S51 family.</text>
</comment>
<dbReference type="Proteomes" id="UP000000466">
    <property type="component" value="Chromosome"/>
</dbReference>
<evidence type="ECO:0000256" key="4">
    <source>
        <dbReference type="ARBA" id="ARBA00022825"/>
    </source>
</evidence>
<proteinExistence type="inferred from homology"/>
<name>K4KJJ0_SIMAS</name>
<dbReference type="STRING" id="1117647.M5M_10700"/>
<accession>K4KJJ0</accession>
<dbReference type="EMBL" id="CP003746">
    <property type="protein sequence ID" value="AFU99319.1"/>
    <property type="molecule type" value="Genomic_DNA"/>
</dbReference>
<dbReference type="MEROPS" id="S51.003"/>
<dbReference type="InterPro" id="IPR007280">
    <property type="entry name" value="Peptidase_C_arc/bac"/>
</dbReference>
<evidence type="ECO:0000256" key="2">
    <source>
        <dbReference type="ARBA" id="ARBA00022670"/>
    </source>
</evidence>
<keyword evidence="6" id="KW-0732">Signal</keyword>
<dbReference type="SUPFAM" id="SSF89260">
    <property type="entry name" value="Collagen-binding domain"/>
    <property type="match status" value="1"/>
</dbReference>
<dbReference type="PROSITE" id="PS51257">
    <property type="entry name" value="PROKAR_LIPOPROTEIN"/>
    <property type="match status" value="1"/>
</dbReference>
<dbReference type="CDD" id="cd03145">
    <property type="entry name" value="GAT1_cyanophycinase"/>
    <property type="match status" value="1"/>
</dbReference>
<dbReference type="InterPro" id="IPR029062">
    <property type="entry name" value="Class_I_gatase-like"/>
</dbReference>
<dbReference type="eggNOG" id="COG4242">
    <property type="taxonomic scope" value="Bacteria"/>
</dbReference>
<evidence type="ECO:0000256" key="1">
    <source>
        <dbReference type="ARBA" id="ARBA00006534"/>
    </source>
</evidence>
<sequence length="469" mass="49776">MNHLFRTLSLCTVFSTSMLITLPASASCLQTEAENNNAETDANGPVCANETVAGDIANRRDTDWYYLDVAGPSQISIALDHSSGDDFDWYFYPASGSYTASATSGNIPETGTANAPAAGRYFIKVTRYSGRGDYQLSTSGYSSGGGDTGGGTGNCGYGDRPAKPGPLSASLLGNANDRCVDTSNGDGGLLLMGGGTDVDAAFVQRVAPKIQGGDIVVLRTSGTDAYNDYLQSLTNADSVETLIVDRRSLADDAYVEWAVKSAEFVWIAGGDQSDYLNQWANTKLAAAIDHVYQKGGVIGGTSAGNAVQSQHIYDPDGIPGVYSEEAVTDLCHAYINLSRDFLSTPLMTGIITDTHFAQRDRMGRLMVFMAQLPSDTVGIGVDEATSIYFDASGLGVVDGDNAVYVLKENASTQRTQAQCGQAVIYQNLQRYRLTRGDTYNLTTGNSSVGTKAIGIDGTKSSFYINQPYN</sequence>
<dbReference type="Pfam" id="PF04151">
    <property type="entry name" value="PPC"/>
    <property type="match status" value="1"/>
</dbReference>
<dbReference type="HOGENOM" id="CLU_592956_0_0_6"/>
<dbReference type="AlphaFoldDB" id="K4KJJ0"/>
<feature type="compositionally biased region" description="Gly residues" evidence="5">
    <location>
        <begin position="142"/>
        <end position="156"/>
    </location>
</feature>
<dbReference type="Gene3D" id="2.60.120.380">
    <property type="match status" value="1"/>
</dbReference>
<reference evidence="8 9" key="1">
    <citation type="journal article" date="2013" name="Genome Announc.">
        <title>Complete genome sequence of Simiduia agarivorans SA1(T), a marine bacterium able to degrade a variety of polysaccharides.</title>
        <authorList>
            <person name="Lin S.Y."/>
            <person name="Shieh W.Y."/>
            <person name="Chen J.S."/>
            <person name="Tang S.L."/>
        </authorList>
    </citation>
    <scope>NUCLEOTIDE SEQUENCE [LARGE SCALE GENOMIC DNA]</scope>
    <source>
        <strain evidence="9">DSM 21679 / JCM 13881 / BCRC 17597 / SA1</strain>
    </source>
</reference>